<proteinExistence type="predicted"/>
<evidence type="ECO:0000313" key="2">
    <source>
        <dbReference type="Proteomes" id="UP000261948"/>
    </source>
</evidence>
<name>A0A373F6B1_COMTE</name>
<sequence length="121" mass="13915">MEQYAAYLHDTTGECWTLGELAQELTMRALGEEDTWDFWAWIIKTEGQAEATYYLPRPSWPLSISGFDRDAAWTINQWARYSAAHGCPITDGDAVRGMTFMQIDDDEDFRAWRLARKAGVQ</sequence>
<evidence type="ECO:0000313" key="1">
    <source>
        <dbReference type="EMBL" id="RGE39507.1"/>
    </source>
</evidence>
<keyword evidence="2" id="KW-1185">Reference proteome</keyword>
<accession>A0A373F6B1</accession>
<comment type="caution">
    <text evidence="1">The sequence shown here is derived from an EMBL/GenBank/DDBJ whole genome shotgun (WGS) entry which is preliminary data.</text>
</comment>
<dbReference type="EMBL" id="QURR01000049">
    <property type="protein sequence ID" value="RGE39507.1"/>
    <property type="molecule type" value="Genomic_DNA"/>
</dbReference>
<protein>
    <submittedName>
        <fullName evidence="1">Uncharacterized protein</fullName>
    </submittedName>
</protein>
<organism evidence="1 2">
    <name type="scientific">Comamonas testosteroni</name>
    <name type="common">Pseudomonas testosteroni</name>
    <dbReference type="NCBI Taxonomy" id="285"/>
    <lineage>
        <taxon>Bacteria</taxon>
        <taxon>Pseudomonadati</taxon>
        <taxon>Pseudomonadota</taxon>
        <taxon>Betaproteobacteria</taxon>
        <taxon>Burkholderiales</taxon>
        <taxon>Comamonadaceae</taxon>
        <taxon>Comamonas</taxon>
    </lineage>
</organism>
<dbReference type="Proteomes" id="UP000261948">
    <property type="component" value="Unassembled WGS sequence"/>
</dbReference>
<dbReference type="AlphaFoldDB" id="A0A373F6B1"/>
<gene>
    <name evidence="1" type="ORF">DZC30_21695</name>
</gene>
<reference evidence="1 2" key="1">
    <citation type="submission" date="2018-08" db="EMBL/GenBank/DDBJ databases">
        <title>Comamonas testosteroni strain SWCO2.</title>
        <authorList>
            <person name="Jiang N."/>
            <person name="Zhang X.Z."/>
        </authorList>
    </citation>
    <scope>NUCLEOTIDE SEQUENCE [LARGE SCALE GENOMIC DNA]</scope>
    <source>
        <strain evidence="1 2">SWCO2</strain>
    </source>
</reference>